<keyword evidence="3" id="KW-1185">Reference proteome</keyword>
<keyword evidence="1" id="KW-1133">Transmembrane helix</keyword>
<dbReference type="EMBL" id="CAKOES020000001">
    <property type="protein sequence ID" value="CAH2329656.1"/>
    <property type="molecule type" value="Genomic_DNA"/>
</dbReference>
<comment type="caution">
    <text evidence="2">The sequence shown here is derived from an EMBL/GenBank/DDBJ whole genome shotgun (WGS) entry which is preliminary data.</text>
</comment>
<reference evidence="2" key="1">
    <citation type="submission" date="2022-03" db="EMBL/GenBank/DDBJ databases">
        <authorList>
            <person name="Alioto T."/>
            <person name="Alioto T."/>
            <person name="Gomez Garrido J."/>
        </authorList>
    </citation>
    <scope>NUCLEOTIDE SEQUENCE</scope>
</reference>
<organism evidence="2 3">
    <name type="scientific">Pelobates cultripes</name>
    <name type="common">Western spadefoot toad</name>
    <dbReference type="NCBI Taxonomy" id="61616"/>
    <lineage>
        <taxon>Eukaryota</taxon>
        <taxon>Metazoa</taxon>
        <taxon>Chordata</taxon>
        <taxon>Craniata</taxon>
        <taxon>Vertebrata</taxon>
        <taxon>Euteleostomi</taxon>
        <taxon>Amphibia</taxon>
        <taxon>Batrachia</taxon>
        <taxon>Anura</taxon>
        <taxon>Pelobatoidea</taxon>
        <taxon>Pelobatidae</taxon>
        <taxon>Pelobates</taxon>
    </lineage>
</organism>
<evidence type="ECO:0000313" key="3">
    <source>
        <dbReference type="Proteomes" id="UP001295444"/>
    </source>
</evidence>
<evidence type="ECO:0000313" key="2">
    <source>
        <dbReference type="EMBL" id="CAH2329656.1"/>
    </source>
</evidence>
<proteinExistence type="predicted"/>
<protein>
    <submittedName>
        <fullName evidence="2">Uncharacterized protein</fullName>
    </submittedName>
</protein>
<accession>A0AAD1TMF8</accession>
<dbReference type="AlphaFoldDB" id="A0AAD1TMF8"/>
<keyword evidence="1" id="KW-0472">Membrane</keyword>
<feature type="non-terminal residue" evidence="2">
    <location>
        <position position="229"/>
    </location>
</feature>
<feature type="transmembrane region" description="Helical" evidence="1">
    <location>
        <begin position="110"/>
        <end position="131"/>
    </location>
</feature>
<keyword evidence="1" id="KW-0812">Transmembrane</keyword>
<evidence type="ECO:0000256" key="1">
    <source>
        <dbReference type="SAM" id="Phobius"/>
    </source>
</evidence>
<name>A0AAD1TMF8_PELCU</name>
<gene>
    <name evidence="2" type="ORF">PECUL_23A049600</name>
</gene>
<dbReference type="Proteomes" id="UP001295444">
    <property type="component" value="Unassembled WGS sequence"/>
</dbReference>
<sequence>SLNDGLYNQQTAKILSFIEEPLNSYGSNYCYVLGGALATAYVCTPRQSMMQLSPSLQTFKKATVSLFEQGPLQPIVPELLPKLYLLLPAFLAHKLGLKSYSCLTGAVEDVLMQISLILIYFIIVSYLNYLITPGGSISWKFLINKKDLPYNCKKLSALKTESCTTVLSKRWKAEIQILPHPLRKSVTYFSGNYSKPYYSLVTHAHEMQLLRIGRIHYRIEIVFPLNKKQ</sequence>
<feature type="non-terminal residue" evidence="2">
    <location>
        <position position="1"/>
    </location>
</feature>